<dbReference type="SMART" id="SM00429">
    <property type="entry name" value="IPT"/>
    <property type="match status" value="1"/>
</dbReference>
<feature type="compositionally biased region" description="Polar residues" evidence="1">
    <location>
        <begin position="401"/>
        <end position="416"/>
    </location>
</feature>
<dbReference type="PROSITE" id="PS50254">
    <property type="entry name" value="REL_2"/>
    <property type="match status" value="1"/>
</dbReference>
<dbReference type="Pfam" id="PF16179">
    <property type="entry name" value="RHD_dimer"/>
    <property type="match status" value="1"/>
</dbReference>
<dbReference type="InterPro" id="IPR030492">
    <property type="entry name" value="RHD_CS"/>
</dbReference>
<accession>A0A0A1WKS4</accession>
<dbReference type="InterPro" id="IPR002909">
    <property type="entry name" value="IPT_dom"/>
</dbReference>
<proteinExistence type="predicted"/>
<dbReference type="GO" id="GO:0045087">
    <property type="term" value="P:innate immune response"/>
    <property type="evidence" value="ECO:0007669"/>
    <property type="project" value="TreeGrafter"/>
</dbReference>
<reference evidence="3" key="1">
    <citation type="submission" date="2014-11" db="EMBL/GenBank/DDBJ databases">
        <authorList>
            <person name="Geib S."/>
        </authorList>
    </citation>
    <scope>NUCLEOTIDE SEQUENCE</scope>
</reference>
<dbReference type="GO" id="GO:0033554">
    <property type="term" value="P:cellular response to stress"/>
    <property type="evidence" value="ECO:0007669"/>
    <property type="project" value="TreeGrafter"/>
</dbReference>
<dbReference type="Pfam" id="PF00554">
    <property type="entry name" value="RHD_DNA_bind"/>
    <property type="match status" value="1"/>
</dbReference>
<sequence length="560" mass="63569">MDTREHELSDIIEIISPELGGSSTSSKPYLRVVEQPTRKPMRFRYKCEGRTAGTIPGENSFQETKTFPTVEVVGYKGEALILVSCVTKDRPFRQHPHQLVGKNCKSGVCTRNVGPGAALRVEFSNIGIQCVRKKEISESLEERKKKKIDPFKTGFDHIGDPNSIELNSLRLCFQGFLKNENGWEPLSPVVSEPLYDRKAKSELLISRLCSCAATIDGGDEIILLCSKVNKDDVRIRFKAIDNNHEVWHAYADFEPSNVHKQTAIVFRTPRYPQADLPKTAKTYIELECPSLDKRSDALEFVFHDPDRYKSERKRRKVSGQSLINQMNRDLGLNLNYQSISMNNTFNLPVISTTPLHPDIKDEPIVPEMPIKFAAGGQYFDTYRNNYQMSPQSQLSPMSPQNRNATPSPISPSSNGAYTDQLCTLMQDSTIQAANCQTHDVMFNDRENQEFDCKTRTNINIYNDSPNYQISNGHYFGNVRNTTSGGYFERINNTAVVCTPGTQNAQATEQPLQNPISEMERIERIKMDLMQTPLSLTQSHLQPNVLMQNNWQDNVNMDFFQ</sequence>
<dbReference type="InterPro" id="IPR032397">
    <property type="entry name" value="RHD_dimer"/>
</dbReference>
<dbReference type="Gene3D" id="2.60.40.340">
    <property type="entry name" value="Rel homology domain (RHD), DNA-binding domain"/>
    <property type="match status" value="1"/>
</dbReference>
<dbReference type="InterPro" id="IPR014756">
    <property type="entry name" value="Ig_E-set"/>
</dbReference>
<dbReference type="GO" id="GO:0045944">
    <property type="term" value="P:positive regulation of transcription by RNA polymerase II"/>
    <property type="evidence" value="ECO:0007669"/>
    <property type="project" value="TreeGrafter"/>
</dbReference>
<dbReference type="InterPro" id="IPR011539">
    <property type="entry name" value="RHD_DNA_bind_dom"/>
</dbReference>
<dbReference type="Gene3D" id="2.60.40.10">
    <property type="entry name" value="Immunoglobulins"/>
    <property type="match status" value="1"/>
</dbReference>
<feature type="compositionally biased region" description="Low complexity" evidence="1">
    <location>
        <begin position="388"/>
        <end position="400"/>
    </location>
</feature>
<dbReference type="GO" id="GO:0048468">
    <property type="term" value="P:cell development"/>
    <property type="evidence" value="ECO:0007669"/>
    <property type="project" value="UniProtKB-ARBA"/>
</dbReference>
<dbReference type="AlphaFoldDB" id="A0A0A1WKS4"/>
<dbReference type="PANTHER" id="PTHR24169:SF25">
    <property type="entry name" value="DORSAL-RELATED IMMUNITY FACTOR DIF-RELATED"/>
    <property type="match status" value="1"/>
</dbReference>
<name>A0A0A1WKS4_ZEUCU</name>
<dbReference type="GO" id="GO:0007249">
    <property type="term" value="P:canonical NF-kappaB signal transduction"/>
    <property type="evidence" value="ECO:0007669"/>
    <property type="project" value="TreeGrafter"/>
</dbReference>
<dbReference type="EMBL" id="GBXI01014840">
    <property type="protein sequence ID" value="JAC99451.1"/>
    <property type="molecule type" value="Transcribed_RNA"/>
</dbReference>
<dbReference type="InterPro" id="IPR000451">
    <property type="entry name" value="NFkB/Dor"/>
</dbReference>
<dbReference type="GO" id="GO:0048731">
    <property type="term" value="P:system development"/>
    <property type="evidence" value="ECO:0007669"/>
    <property type="project" value="UniProtKB-ARBA"/>
</dbReference>
<dbReference type="SUPFAM" id="SSF49417">
    <property type="entry name" value="p53-like transcription factors"/>
    <property type="match status" value="1"/>
</dbReference>
<feature type="region of interest" description="Disordered" evidence="1">
    <location>
        <begin position="388"/>
        <end position="416"/>
    </location>
</feature>
<dbReference type="InterPro" id="IPR037059">
    <property type="entry name" value="RHD_DNA_bind_dom_sf"/>
</dbReference>
<feature type="domain" description="RHD" evidence="2">
    <location>
        <begin position="25"/>
        <end position="201"/>
    </location>
</feature>
<dbReference type="InterPro" id="IPR013783">
    <property type="entry name" value="Ig-like_fold"/>
</dbReference>
<dbReference type="GO" id="GO:0005634">
    <property type="term" value="C:nucleus"/>
    <property type="evidence" value="ECO:0007669"/>
    <property type="project" value="TreeGrafter"/>
</dbReference>
<dbReference type="GO" id="GO:0034097">
    <property type="term" value="P:response to cytokine"/>
    <property type="evidence" value="ECO:0007669"/>
    <property type="project" value="TreeGrafter"/>
</dbReference>
<dbReference type="GO" id="GO:0038061">
    <property type="term" value="P:non-canonical NF-kappaB signal transduction"/>
    <property type="evidence" value="ECO:0007669"/>
    <property type="project" value="TreeGrafter"/>
</dbReference>
<dbReference type="GO" id="GO:0000978">
    <property type="term" value="F:RNA polymerase II cis-regulatory region sequence-specific DNA binding"/>
    <property type="evidence" value="ECO:0007669"/>
    <property type="project" value="TreeGrafter"/>
</dbReference>
<dbReference type="GO" id="GO:0005737">
    <property type="term" value="C:cytoplasm"/>
    <property type="evidence" value="ECO:0007669"/>
    <property type="project" value="InterPro"/>
</dbReference>
<evidence type="ECO:0000256" key="1">
    <source>
        <dbReference type="SAM" id="MobiDB-lite"/>
    </source>
</evidence>
<dbReference type="PROSITE" id="PS01204">
    <property type="entry name" value="REL_1"/>
    <property type="match status" value="1"/>
</dbReference>
<dbReference type="PRINTS" id="PR00057">
    <property type="entry name" value="NFKBTNSCPFCT"/>
</dbReference>
<protein>
    <submittedName>
        <fullName evidence="3">Embryonic polarity protein dorsal</fullName>
    </submittedName>
</protein>
<dbReference type="SUPFAM" id="SSF81296">
    <property type="entry name" value="E set domains"/>
    <property type="match status" value="1"/>
</dbReference>
<gene>
    <name evidence="3" type="primary">dl_0</name>
    <name evidence="3" type="ORF">g.29344</name>
</gene>
<dbReference type="PANTHER" id="PTHR24169">
    <property type="entry name" value="NUCLEAR FACTOR NF-KAPPA-B PROTEIN"/>
    <property type="match status" value="1"/>
</dbReference>
<dbReference type="GO" id="GO:0000981">
    <property type="term" value="F:DNA-binding transcription factor activity, RNA polymerase II-specific"/>
    <property type="evidence" value="ECO:0007669"/>
    <property type="project" value="TreeGrafter"/>
</dbReference>
<evidence type="ECO:0000259" key="2">
    <source>
        <dbReference type="PROSITE" id="PS50254"/>
    </source>
</evidence>
<evidence type="ECO:0000313" key="3">
    <source>
        <dbReference type="EMBL" id="JAC99451.1"/>
    </source>
</evidence>
<organism evidence="3">
    <name type="scientific">Zeugodacus cucurbitae</name>
    <name type="common">Melon fruit fly</name>
    <name type="synonym">Bactrocera cucurbitae</name>
    <dbReference type="NCBI Taxonomy" id="28588"/>
    <lineage>
        <taxon>Eukaryota</taxon>
        <taxon>Metazoa</taxon>
        <taxon>Ecdysozoa</taxon>
        <taxon>Arthropoda</taxon>
        <taxon>Hexapoda</taxon>
        <taxon>Insecta</taxon>
        <taxon>Pterygota</taxon>
        <taxon>Neoptera</taxon>
        <taxon>Endopterygota</taxon>
        <taxon>Diptera</taxon>
        <taxon>Brachycera</taxon>
        <taxon>Muscomorpha</taxon>
        <taxon>Tephritoidea</taxon>
        <taxon>Tephritidae</taxon>
        <taxon>Zeugodacus</taxon>
        <taxon>Zeugodacus</taxon>
    </lineage>
</organism>
<reference evidence="3" key="2">
    <citation type="journal article" date="2015" name="Gigascience">
        <title>Reconstructing a comprehensive transcriptome assembly of a white-pupal translocated strain of the pest fruit fly Bactrocera cucurbitae.</title>
        <authorList>
            <person name="Sim S.B."/>
            <person name="Calla B."/>
            <person name="Hall B."/>
            <person name="DeRego T."/>
            <person name="Geib S.M."/>
        </authorList>
    </citation>
    <scope>NUCLEOTIDE SEQUENCE</scope>
</reference>
<dbReference type="InterPro" id="IPR008967">
    <property type="entry name" value="p53-like_TF_DNA-bd_sf"/>
</dbReference>